<sequence>MVDETLTVGDFSVPTMGLGTWELEGKQCYDAVKTALELGYRHIDTAQLYENEWAVGRAIADADVDREDVFVTTKINPMHRSAEAMRESVDASLEQLGVDAVDLLLIHWPNPLADLETTMTTMSDLQVEGKTRHIGVSNFGADRLEQAQEYAHVPIATDQVQFHPFYPQRELLQYCQQEDVALTAYSPLAQGGVLRDDLLAEIGRRYDKSPAQVAIRWAIQHRNVHAIPKSTSRDHLADNLDVFDFSLSREEHDRITRPSMLKTGLATVRGRFG</sequence>
<proteinExistence type="inferred from homology"/>
<keyword evidence="6" id="KW-1185">Reference proteome</keyword>
<evidence type="ECO:0000256" key="2">
    <source>
        <dbReference type="ARBA" id="ARBA00022857"/>
    </source>
</evidence>
<evidence type="ECO:0000259" key="4">
    <source>
        <dbReference type="Pfam" id="PF00248"/>
    </source>
</evidence>
<comment type="similarity">
    <text evidence="1">Belongs to the aldo/keto reductase family.</text>
</comment>
<dbReference type="Proteomes" id="UP001596201">
    <property type="component" value="Unassembled WGS sequence"/>
</dbReference>
<dbReference type="PROSITE" id="PS00798">
    <property type="entry name" value="ALDOKETO_REDUCTASE_1"/>
    <property type="match status" value="1"/>
</dbReference>
<accession>A0ABD5RFT1</accession>
<dbReference type="AlphaFoldDB" id="A0ABD5RFT1"/>
<dbReference type="Gene3D" id="3.20.20.100">
    <property type="entry name" value="NADP-dependent oxidoreductase domain"/>
    <property type="match status" value="1"/>
</dbReference>
<dbReference type="EMBL" id="JBHSKX010000004">
    <property type="protein sequence ID" value="MFC5368798.1"/>
    <property type="molecule type" value="Genomic_DNA"/>
</dbReference>
<keyword evidence="2" id="KW-0521">NADP</keyword>
<dbReference type="InterPro" id="IPR018170">
    <property type="entry name" value="Aldo/ket_reductase_CS"/>
</dbReference>
<dbReference type="SUPFAM" id="SSF51430">
    <property type="entry name" value="NAD(P)-linked oxidoreductase"/>
    <property type="match status" value="1"/>
</dbReference>
<dbReference type="InterPro" id="IPR036812">
    <property type="entry name" value="NAD(P)_OxRdtase_dom_sf"/>
</dbReference>
<protein>
    <submittedName>
        <fullName evidence="5">Aldo/keto reductase</fullName>
    </submittedName>
</protein>
<feature type="domain" description="NADP-dependent oxidoreductase" evidence="4">
    <location>
        <begin position="16"/>
        <end position="256"/>
    </location>
</feature>
<dbReference type="PIRSF" id="PIRSF000097">
    <property type="entry name" value="AKR"/>
    <property type="match status" value="1"/>
</dbReference>
<evidence type="ECO:0000313" key="6">
    <source>
        <dbReference type="Proteomes" id="UP001596201"/>
    </source>
</evidence>
<evidence type="ECO:0000256" key="3">
    <source>
        <dbReference type="ARBA" id="ARBA00023002"/>
    </source>
</evidence>
<comment type="caution">
    <text evidence="5">The sequence shown here is derived from an EMBL/GenBank/DDBJ whole genome shotgun (WGS) entry which is preliminary data.</text>
</comment>
<dbReference type="InterPro" id="IPR023210">
    <property type="entry name" value="NADP_OxRdtase_dom"/>
</dbReference>
<dbReference type="GO" id="GO:0016616">
    <property type="term" value="F:oxidoreductase activity, acting on the CH-OH group of donors, NAD or NADP as acceptor"/>
    <property type="evidence" value="ECO:0007669"/>
    <property type="project" value="UniProtKB-ARBA"/>
</dbReference>
<evidence type="ECO:0000313" key="5">
    <source>
        <dbReference type="EMBL" id="MFC5368798.1"/>
    </source>
</evidence>
<dbReference type="PROSITE" id="PS00062">
    <property type="entry name" value="ALDOKETO_REDUCTASE_2"/>
    <property type="match status" value="1"/>
</dbReference>
<dbReference type="Pfam" id="PF00248">
    <property type="entry name" value="Aldo_ket_red"/>
    <property type="match status" value="1"/>
</dbReference>
<dbReference type="FunFam" id="3.20.20.100:FF:000002">
    <property type="entry name" value="2,5-diketo-D-gluconic acid reductase A"/>
    <property type="match status" value="1"/>
</dbReference>
<keyword evidence="3" id="KW-0560">Oxidoreductase</keyword>
<reference evidence="5 6" key="1">
    <citation type="journal article" date="2019" name="Int. J. Syst. Evol. Microbiol.">
        <title>The Global Catalogue of Microorganisms (GCM) 10K type strain sequencing project: providing services to taxonomists for standard genome sequencing and annotation.</title>
        <authorList>
            <consortium name="The Broad Institute Genomics Platform"/>
            <consortium name="The Broad Institute Genome Sequencing Center for Infectious Disease"/>
            <person name="Wu L."/>
            <person name="Ma J."/>
        </authorList>
    </citation>
    <scope>NUCLEOTIDE SEQUENCE [LARGE SCALE GENOMIC DNA]</scope>
    <source>
        <strain evidence="5 6">CGMCC 1.12237</strain>
    </source>
</reference>
<name>A0ABD5RFT1_9EURY</name>
<dbReference type="InterPro" id="IPR020471">
    <property type="entry name" value="AKR"/>
</dbReference>
<dbReference type="PANTHER" id="PTHR43827">
    <property type="entry name" value="2,5-DIKETO-D-GLUCONIC ACID REDUCTASE"/>
    <property type="match status" value="1"/>
</dbReference>
<evidence type="ECO:0000256" key="1">
    <source>
        <dbReference type="ARBA" id="ARBA00007905"/>
    </source>
</evidence>
<dbReference type="RefSeq" id="WP_227231367.1">
    <property type="nucleotide sequence ID" value="NZ_JAJCVJ010000003.1"/>
</dbReference>
<gene>
    <name evidence="5" type="ORF">ACFPJ5_17885</name>
</gene>
<dbReference type="PRINTS" id="PR00069">
    <property type="entry name" value="ALDKETRDTASE"/>
</dbReference>
<organism evidence="5 6">
    <name type="scientific">Salinirubrum litoreum</name>
    <dbReference type="NCBI Taxonomy" id="1126234"/>
    <lineage>
        <taxon>Archaea</taxon>
        <taxon>Methanobacteriati</taxon>
        <taxon>Methanobacteriota</taxon>
        <taxon>Stenosarchaea group</taxon>
        <taxon>Halobacteria</taxon>
        <taxon>Halobacteriales</taxon>
        <taxon>Haloferacaceae</taxon>
        <taxon>Salinirubrum</taxon>
    </lineage>
</organism>
<dbReference type="PANTHER" id="PTHR43827:SF3">
    <property type="entry name" value="NADP-DEPENDENT OXIDOREDUCTASE DOMAIN-CONTAINING PROTEIN"/>
    <property type="match status" value="1"/>
</dbReference>